<reference evidence="7" key="3">
    <citation type="journal article" date="2022" name="FEMS Microbiol. Rev.">
        <title>A catalogue of signal molecules that interact with sensor kinases, chemoreceptors and transcriptional regulators.</title>
        <authorList>
            <person name="Matilla M.A."/>
            <person name="Velando F."/>
            <person name="Martin-Mora D."/>
            <person name="Monteagudo-Cascales E."/>
            <person name="Krell T."/>
        </authorList>
    </citation>
    <scope>NUCLEOTIDE SEQUENCE</scope>
</reference>
<dbReference type="Proteomes" id="UP000675920">
    <property type="component" value="Unplaced"/>
</dbReference>
<dbReference type="RefSeq" id="WP_051378287.1">
    <property type="nucleotide sequence ID" value="NZ_AXWS01000008.1"/>
</dbReference>
<evidence type="ECO:0000313" key="6">
    <source>
        <dbReference type="Proteomes" id="UP000675920"/>
    </source>
</evidence>
<dbReference type="GO" id="GO:0003700">
    <property type="term" value="F:DNA-binding transcription factor activity"/>
    <property type="evidence" value="ECO:0007669"/>
    <property type="project" value="TreeGrafter"/>
</dbReference>
<dbReference type="PROSITE" id="PS51077">
    <property type="entry name" value="HTH_ICLR"/>
    <property type="match status" value="1"/>
</dbReference>
<feature type="domain" description="HTH iclR-type" evidence="4">
    <location>
        <begin position="19"/>
        <end position="80"/>
    </location>
</feature>
<dbReference type="InterPro" id="IPR050707">
    <property type="entry name" value="HTH_MetabolicPath_Reg"/>
</dbReference>
<keyword evidence="2" id="KW-0238">DNA-binding</keyword>
<dbReference type="SMART" id="SM00346">
    <property type="entry name" value="HTH_ICLR"/>
    <property type="match status" value="1"/>
</dbReference>
<dbReference type="AlphaFoldDB" id="A0A8B6X918"/>
<dbReference type="InterPro" id="IPR029016">
    <property type="entry name" value="GAF-like_dom_sf"/>
</dbReference>
<dbReference type="GO" id="GO:0003677">
    <property type="term" value="F:DNA binding"/>
    <property type="evidence" value="ECO:0007669"/>
    <property type="project" value="UniProtKB-KW"/>
</dbReference>
<dbReference type="InterPro" id="IPR014757">
    <property type="entry name" value="Tscrpt_reg_IclR_C"/>
</dbReference>
<reference evidence="7" key="2">
    <citation type="journal article" date="1991" name="Gene">
        <title>Primary structure of the intergenic region between aceK and iclR in the Escherichia coli chromosome.</title>
        <authorList>
            <person name="Galinier A."/>
            <person name="Bleicher F."/>
            <person name="Negre D."/>
            <person name="Perriere G."/>
            <person name="Duclos B."/>
            <person name="Cozzone A.J."/>
            <person name="Cortay J.C."/>
        </authorList>
    </citation>
    <scope>NUCLEOTIDE SEQUENCE</scope>
</reference>
<keyword evidence="6" id="KW-1185">Reference proteome</keyword>
<name>A0A8B6X918_9BURK</name>
<dbReference type="InterPro" id="IPR012794">
    <property type="entry name" value="PcaR_PcaU"/>
</dbReference>
<dbReference type="SUPFAM" id="SSF46785">
    <property type="entry name" value="Winged helix' DNA-binding domain"/>
    <property type="match status" value="1"/>
</dbReference>
<evidence type="ECO:0000256" key="2">
    <source>
        <dbReference type="ARBA" id="ARBA00023125"/>
    </source>
</evidence>
<evidence type="ECO:0000256" key="1">
    <source>
        <dbReference type="ARBA" id="ARBA00023015"/>
    </source>
</evidence>
<feature type="domain" description="IclR-ED" evidence="5">
    <location>
        <begin position="81"/>
        <end position="265"/>
    </location>
</feature>
<dbReference type="GO" id="GO:0045892">
    <property type="term" value="P:negative regulation of DNA-templated transcription"/>
    <property type="evidence" value="ECO:0007669"/>
    <property type="project" value="TreeGrafter"/>
</dbReference>
<keyword evidence="1" id="KW-0805">Transcription regulation</keyword>
<dbReference type="GO" id="GO:0046278">
    <property type="term" value="P:3,4-dihydroxybenzoate metabolic process"/>
    <property type="evidence" value="ECO:0007669"/>
    <property type="project" value="InterPro"/>
</dbReference>
<evidence type="ECO:0000313" key="7">
    <source>
        <dbReference type="RefSeq" id="WP_051378287.1"/>
    </source>
</evidence>
<dbReference type="InterPro" id="IPR005471">
    <property type="entry name" value="Tscrpt_reg_IclR_N"/>
</dbReference>
<dbReference type="InterPro" id="IPR036390">
    <property type="entry name" value="WH_DNA-bd_sf"/>
</dbReference>
<dbReference type="PANTHER" id="PTHR30136">
    <property type="entry name" value="HELIX-TURN-HELIX TRANSCRIPTIONAL REGULATOR, ICLR FAMILY"/>
    <property type="match status" value="1"/>
</dbReference>
<dbReference type="Pfam" id="PF01614">
    <property type="entry name" value="IclR_C"/>
    <property type="match status" value="1"/>
</dbReference>
<dbReference type="InterPro" id="IPR036388">
    <property type="entry name" value="WH-like_DNA-bd_sf"/>
</dbReference>
<accession>A0A8B6X918</accession>
<evidence type="ECO:0000256" key="3">
    <source>
        <dbReference type="ARBA" id="ARBA00023163"/>
    </source>
</evidence>
<sequence>MLDRSAADAAAHAGDPDFMTSLARGLAVLMAFDDQQRAVTCAQLSHRTGLSRAAVRRCLHTLVLLGFASCEDGKHYRLTPKVLALGHAYLSSSPLVALAPGVLERLAARTGESASVATLEGREIAYVARSHGSDRIMSINLNVGSRLPAYCTSLGRVLLAALPPEKLDAYLAEAQPLRRTARTIATVTELRDAIRLAGEQGYAVNDQELEVGLRSIAVPVRDRRGRVVAAMNVGTLSSRRSIAEMEGRLLPVLREAAEELGRMLA</sequence>
<keyword evidence="3" id="KW-0804">Transcription</keyword>
<evidence type="ECO:0000259" key="5">
    <source>
        <dbReference type="PROSITE" id="PS51078"/>
    </source>
</evidence>
<proteinExistence type="predicted"/>
<dbReference type="Gene3D" id="1.10.10.10">
    <property type="entry name" value="Winged helix-like DNA-binding domain superfamily/Winged helix DNA-binding domain"/>
    <property type="match status" value="1"/>
</dbReference>
<dbReference type="PANTHER" id="PTHR30136:SF34">
    <property type="entry name" value="TRANSCRIPTIONAL REGULATOR"/>
    <property type="match status" value="1"/>
</dbReference>
<dbReference type="Gene3D" id="3.30.450.40">
    <property type="match status" value="1"/>
</dbReference>
<reference evidence="7" key="1">
    <citation type="journal article" date="1988" name="J. Mol. Biol.">
        <title>Structure and regulation of controlling sequences for the Streptomyces coelicolor glycerol operon.</title>
        <authorList>
            <person name="Smith C.P."/>
            <person name="Chater K.F."/>
        </authorList>
    </citation>
    <scope>NUCLEOTIDE SEQUENCE</scope>
</reference>
<reference evidence="7" key="4">
    <citation type="submission" date="2025-08" db="UniProtKB">
        <authorList>
            <consortium name="RefSeq"/>
        </authorList>
    </citation>
    <scope>IDENTIFICATION</scope>
</reference>
<dbReference type="GO" id="GO:0045893">
    <property type="term" value="P:positive regulation of DNA-templated transcription"/>
    <property type="evidence" value="ECO:0007669"/>
    <property type="project" value="InterPro"/>
</dbReference>
<dbReference type="PROSITE" id="PS51078">
    <property type="entry name" value="ICLR_ED"/>
    <property type="match status" value="1"/>
</dbReference>
<dbReference type="SUPFAM" id="SSF55781">
    <property type="entry name" value="GAF domain-like"/>
    <property type="match status" value="1"/>
</dbReference>
<protein>
    <submittedName>
        <fullName evidence="7">IclR family transcriptional regulator domain-containing protein</fullName>
    </submittedName>
</protein>
<organism evidence="6 7">
    <name type="scientific">Derxia gummosa DSM 723</name>
    <dbReference type="NCBI Taxonomy" id="1121388"/>
    <lineage>
        <taxon>Bacteria</taxon>
        <taxon>Pseudomonadati</taxon>
        <taxon>Pseudomonadota</taxon>
        <taxon>Betaproteobacteria</taxon>
        <taxon>Burkholderiales</taxon>
        <taxon>Alcaligenaceae</taxon>
        <taxon>Derxia</taxon>
    </lineage>
</organism>
<dbReference type="Pfam" id="PF09339">
    <property type="entry name" value="HTH_IclR"/>
    <property type="match status" value="1"/>
</dbReference>
<dbReference type="NCBIfam" id="TIGR02431">
    <property type="entry name" value="pcaR_pcaU"/>
    <property type="match status" value="1"/>
</dbReference>
<evidence type="ECO:0000259" key="4">
    <source>
        <dbReference type="PROSITE" id="PS51077"/>
    </source>
</evidence>